<name>A0A7I7Y2Y0_9MYCO</name>
<accession>A0A7I7Y2Y0</accession>
<evidence type="ECO:0000256" key="8">
    <source>
        <dbReference type="SAM" id="Phobius"/>
    </source>
</evidence>
<feature type="transmembrane region" description="Helical" evidence="8">
    <location>
        <begin position="170"/>
        <end position="189"/>
    </location>
</feature>
<dbReference type="Proteomes" id="UP000466931">
    <property type="component" value="Chromosome"/>
</dbReference>
<proteinExistence type="inferred from homology"/>
<comment type="similarity">
    <text evidence="3">Belongs to the amino acid-polyamine-organocation (APC) superfamily.</text>
</comment>
<keyword evidence="6 8" id="KW-1133">Transmembrane helix</keyword>
<evidence type="ECO:0000256" key="5">
    <source>
        <dbReference type="ARBA" id="ARBA00022692"/>
    </source>
</evidence>
<feature type="transmembrane region" description="Helical" evidence="8">
    <location>
        <begin position="302"/>
        <end position="326"/>
    </location>
</feature>
<organism evidence="9 10">
    <name type="scientific">Mycolicibacterium confluentis</name>
    <dbReference type="NCBI Taxonomy" id="28047"/>
    <lineage>
        <taxon>Bacteria</taxon>
        <taxon>Bacillati</taxon>
        <taxon>Actinomycetota</taxon>
        <taxon>Actinomycetes</taxon>
        <taxon>Mycobacteriales</taxon>
        <taxon>Mycobacteriaceae</taxon>
        <taxon>Mycolicibacterium</taxon>
    </lineage>
</organism>
<feature type="transmembrane region" description="Helical" evidence="8">
    <location>
        <begin position="372"/>
        <end position="400"/>
    </location>
</feature>
<feature type="transmembrane region" description="Helical" evidence="8">
    <location>
        <begin position="101"/>
        <end position="129"/>
    </location>
</feature>
<feature type="transmembrane region" description="Helical" evidence="8">
    <location>
        <begin position="61"/>
        <end position="80"/>
    </location>
</feature>
<evidence type="ECO:0000256" key="1">
    <source>
        <dbReference type="ARBA" id="ARBA00002249"/>
    </source>
</evidence>
<dbReference type="InterPro" id="IPR050367">
    <property type="entry name" value="APC_superfamily"/>
</dbReference>
<dbReference type="PANTHER" id="PTHR42770">
    <property type="entry name" value="AMINO ACID TRANSPORTER-RELATED"/>
    <property type="match status" value="1"/>
</dbReference>
<feature type="transmembrane region" description="Helical" evidence="8">
    <location>
        <begin position="201"/>
        <end position="226"/>
    </location>
</feature>
<evidence type="ECO:0000256" key="6">
    <source>
        <dbReference type="ARBA" id="ARBA00022989"/>
    </source>
</evidence>
<dbReference type="GO" id="GO:0005886">
    <property type="term" value="C:plasma membrane"/>
    <property type="evidence" value="ECO:0007669"/>
    <property type="project" value="UniProtKB-SubCell"/>
</dbReference>
<dbReference type="AlphaFoldDB" id="A0A7I7Y2Y0"/>
<keyword evidence="5 8" id="KW-0812">Transmembrane</keyword>
<dbReference type="GO" id="GO:0022857">
    <property type="term" value="F:transmembrane transporter activity"/>
    <property type="evidence" value="ECO:0007669"/>
    <property type="project" value="InterPro"/>
</dbReference>
<dbReference type="Gene3D" id="1.20.1740.10">
    <property type="entry name" value="Amino acid/polyamine transporter I"/>
    <property type="match status" value="1"/>
</dbReference>
<comment type="subcellular location">
    <subcellularLocation>
        <location evidence="2">Cell membrane</location>
        <topology evidence="2">Multi-pass membrane protein</topology>
    </subcellularLocation>
</comment>
<protein>
    <submittedName>
        <fullName evidence="9">Amino acid transporter</fullName>
    </submittedName>
</protein>
<evidence type="ECO:0000313" key="9">
    <source>
        <dbReference type="EMBL" id="BBZ35654.1"/>
    </source>
</evidence>
<dbReference type="RefSeq" id="WP_163645459.1">
    <property type="nucleotide sequence ID" value="NZ_AP022612.1"/>
</dbReference>
<feature type="transmembrane region" description="Helical" evidence="8">
    <location>
        <begin position="144"/>
        <end position="163"/>
    </location>
</feature>
<dbReference type="EMBL" id="AP022612">
    <property type="protein sequence ID" value="BBZ35654.1"/>
    <property type="molecule type" value="Genomic_DNA"/>
</dbReference>
<reference evidence="9" key="1">
    <citation type="journal article" date="2019" name="Emerg. Microbes Infect.">
        <title>Comprehensive subspecies identification of 175 nontuberculous mycobacteria species based on 7547 genomic profiles.</title>
        <authorList>
            <person name="Matsumoto Y."/>
            <person name="Kinjo T."/>
            <person name="Motooka D."/>
            <person name="Nabeya D."/>
            <person name="Jung N."/>
            <person name="Uechi K."/>
            <person name="Horii T."/>
            <person name="Iida T."/>
            <person name="Fujita J."/>
            <person name="Nakamura S."/>
        </authorList>
    </citation>
    <scope>NUCLEOTIDE SEQUENCE [LARGE SCALE GENOMIC DNA]</scope>
    <source>
        <strain evidence="9">JCM 13671</strain>
    </source>
</reference>
<feature type="transmembrane region" description="Helical" evidence="8">
    <location>
        <begin position="247"/>
        <end position="269"/>
    </location>
</feature>
<feature type="transmembrane region" description="Helical" evidence="8">
    <location>
        <begin position="347"/>
        <end position="366"/>
    </location>
</feature>
<dbReference type="PANTHER" id="PTHR42770:SF16">
    <property type="entry name" value="AMINO ACID PERMEASE"/>
    <property type="match status" value="1"/>
</dbReference>
<dbReference type="InterPro" id="IPR002293">
    <property type="entry name" value="AA/rel_permease1"/>
</dbReference>
<feature type="transmembrane region" description="Helical" evidence="8">
    <location>
        <begin position="412"/>
        <end position="434"/>
    </location>
</feature>
<evidence type="ECO:0000256" key="2">
    <source>
        <dbReference type="ARBA" id="ARBA00004651"/>
    </source>
</evidence>
<evidence type="ECO:0000256" key="7">
    <source>
        <dbReference type="ARBA" id="ARBA00023136"/>
    </source>
</evidence>
<sequence length="484" mass="51368">MPDVSPLELSQDGATANTPELRGNIGVFELMFTVLAFAAPVVVVGSFSSFVIIFAGAGAPLAFAITVVFLVLFSAGYTAMGRYLPNPGAFYAYISAGLGKHLGLGSSFTAIFGYFMMNMAMASFFGYILNDFIVNMLGGPSVPWYLYSLACLVTTGILGYLRIDLSAKVLCVAMALEIGIIAVFDFAVLRDGGPEGRSLEPFTLGALTSGEVGLAVLYCAICFLGFEATAVYREETKDPARTVPRATYLAVLFIGFVYVVSTFLLITAYGSSAAQDVANEDPAGMFPNAMESYVGTWARDSVTVLIITSTFACLLAVQNILSRYLFSLAVDGALPKRLGRVHPKHRSPAASSLTVTAVAMTTIILLSQSDPIVNYGLLSGTGGFAILLLMFLTGLAVFNFFRDKRGAPGTTLWNATIAPILGSICFGVVLYLAITNFTMMTGGSTAVAVGLQTALWSSLVIGIVVAAVLRRKRPETFERIGRQG</sequence>
<feature type="transmembrane region" description="Helical" evidence="8">
    <location>
        <begin position="30"/>
        <end position="55"/>
    </location>
</feature>
<dbReference type="Pfam" id="PF13520">
    <property type="entry name" value="AA_permease_2"/>
    <property type="match status" value="1"/>
</dbReference>
<keyword evidence="7 8" id="KW-0472">Membrane</keyword>
<keyword evidence="10" id="KW-1185">Reference proteome</keyword>
<gene>
    <name evidence="9" type="ORF">MCNF_42590</name>
</gene>
<keyword evidence="4" id="KW-1003">Cell membrane</keyword>
<feature type="transmembrane region" description="Helical" evidence="8">
    <location>
        <begin position="446"/>
        <end position="469"/>
    </location>
</feature>
<evidence type="ECO:0000256" key="4">
    <source>
        <dbReference type="ARBA" id="ARBA00022475"/>
    </source>
</evidence>
<evidence type="ECO:0000313" key="10">
    <source>
        <dbReference type="Proteomes" id="UP000466931"/>
    </source>
</evidence>
<dbReference type="PIRSF" id="PIRSF006060">
    <property type="entry name" value="AA_transporter"/>
    <property type="match status" value="1"/>
</dbReference>
<evidence type="ECO:0000256" key="3">
    <source>
        <dbReference type="ARBA" id="ARBA00009523"/>
    </source>
</evidence>
<comment type="function">
    <text evidence="1">Probable amino-acid or metabolite transport protein.</text>
</comment>
<reference evidence="9" key="2">
    <citation type="submission" date="2020-02" db="EMBL/GenBank/DDBJ databases">
        <authorList>
            <person name="Matsumoto Y."/>
            <person name="Motooka D."/>
            <person name="Nakamura S."/>
        </authorList>
    </citation>
    <scope>NUCLEOTIDE SEQUENCE</scope>
    <source>
        <strain evidence="9">JCM 13671</strain>
    </source>
</reference>